<dbReference type="Pfam" id="PF07690">
    <property type="entry name" value="MFS_1"/>
    <property type="match status" value="1"/>
</dbReference>
<feature type="transmembrane region" description="Helical" evidence="7">
    <location>
        <begin position="190"/>
        <end position="210"/>
    </location>
</feature>
<organism evidence="9 10">
    <name type="scientific">Rhizoctonia solani</name>
    <dbReference type="NCBI Taxonomy" id="456999"/>
    <lineage>
        <taxon>Eukaryota</taxon>
        <taxon>Fungi</taxon>
        <taxon>Dikarya</taxon>
        <taxon>Basidiomycota</taxon>
        <taxon>Agaricomycotina</taxon>
        <taxon>Agaricomycetes</taxon>
        <taxon>Cantharellales</taxon>
        <taxon>Ceratobasidiaceae</taxon>
        <taxon>Rhizoctonia</taxon>
    </lineage>
</organism>
<dbReference type="AlphaFoldDB" id="A0A8H3HWP0"/>
<feature type="transmembrane region" description="Helical" evidence="7">
    <location>
        <begin position="87"/>
        <end position="104"/>
    </location>
</feature>
<evidence type="ECO:0000259" key="8">
    <source>
        <dbReference type="PROSITE" id="PS50850"/>
    </source>
</evidence>
<accession>A0A8H3HWP0</accession>
<dbReference type="FunFam" id="1.20.1250.20:FF:000018">
    <property type="entry name" value="MFS transporter permease"/>
    <property type="match status" value="1"/>
</dbReference>
<comment type="subcellular location">
    <subcellularLocation>
        <location evidence="1">Membrane</location>
        <topology evidence="1">Multi-pass membrane protein</topology>
    </subcellularLocation>
</comment>
<feature type="transmembrane region" description="Helical" evidence="7">
    <location>
        <begin position="326"/>
        <end position="346"/>
    </location>
</feature>
<evidence type="ECO:0000256" key="6">
    <source>
        <dbReference type="SAM" id="MobiDB-lite"/>
    </source>
</evidence>
<feature type="transmembrane region" description="Helical" evidence="7">
    <location>
        <begin position="446"/>
        <end position="466"/>
    </location>
</feature>
<dbReference type="FunFam" id="1.20.1250.20:FF:000013">
    <property type="entry name" value="MFS general substrate transporter"/>
    <property type="match status" value="1"/>
</dbReference>
<feature type="domain" description="Major facilitator superfamily (MFS) profile" evidence="8">
    <location>
        <begin position="91"/>
        <end position="509"/>
    </location>
</feature>
<feature type="region of interest" description="Disordered" evidence="6">
    <location>
        <begin position="1"/>
        <end position="22"/>
    </location>
</feature>
<evidence type="ECO:0000313" key="9">
    <source>
        <dbReference type="EMBL" id="CAE7133611.1"/>
    </source>
</evidence>
<dbReference type="PROSITE" id="PS50850">
    <property type="entry name" value="MFS"/>
    <property type="match status" value="1"/>
</dbReference>
<evidence type="ECO:0000256" key="5">
    <source>
        <dbReference type="ARBA" id="ARBA00023136"/>
    </source>
</evidence>
<feature type="compositionally biased region" description="Polar residues" evidence="6">
    <location>
        <begin position="8"/>
        <end position="17"/>
    </location>
</feature>
<feature type="transmembrane region" description="Helical" evidence="7">
    <location>
        <begin position="222"/>
        <end position="241"/>
    </location>
</feature>
<comment type="caution">
    <text evidence="9">The sequence shown here is derived from an EMBL/GenBank/DDBJ whole genome shotgun (WGS) entry which is preliminary data.</text>
</comment>
<evidence type="ECO:0000256" key="4">
    <source>
        <dbReference type="ARBA" id="ARBA00022989"/>
    </source>
</evidence>
<dbReference type="PANTHER" id="PTHR43791">
    <property type="entry name" value="PERMEASE-RELATED"/>
    <property type="match status" value="1"/>
</dbReference>
<dbReference type="InterPro" id="IPR011701">
    <property type="entry name" value="MFS"/>
</dbReference>
<dbReference type="GO" id="GO:0016020">
    <property type="term" value="C:membrane"/>
    <property type="evidence" value="ECO:0007669"/>
    <property type="project" value="UniProtKB-SubCell"/>
</dbReference>
<dbReference type="Proteomes" id="UP000663827">
    <property type="component" value="Unassembled WGS sequence"/>
</dbReference>
<dbReference type="InterPro" id="IPR036259">
    <property type="entry name" value="MFS_trans_sf"/>
</dbReference>
<protein>
    <recommendedName>
        <fullName evidence="8">Major facilitator superfamily (MFS) profile domain-containing protein</fullName>
    </recommendedName>
</protein>
<name>A0A8H3HWP0_9AGAM</name>
<dbReference type="GO" id="GO:0022857">
    <property type="term" value="F:transmembrane transporter activity"/>
    <property type="evidence" value="ECO:0007669"/>
    <property type="project" value="InterPro"/>
</dbReference>
<evidence type="ECO:0000256" key="3">
    <source>
        <dbReference type="ARBA" id="ARBA00022692"/>
    </source>
</evidence>
<sequence>MHAAEHMSFQQSNQRDNSQLLSISSPSWPLESSVHPLHSPFLMEHLNQPTETRVERGKYEKNEVSDGGQIVEVGSTDKRERELVRKLDWIIMPVSWILYLLAYLDRSNLGNAKLQGLEADLIPDDPSGTKFGLLSAIFYVAYLTWQLPMMLIVKRFPPNRVIGIVTIMWGISSALQATAFDYAGVVTARYFMGFFEAGFGPTIPFYYSLFYLKSEHALRTSFFISAGPLAGAFGGIIAYGVQGIRTSMGTWRILFLVEGCPTILVGILVLMLLPARPESTKWLSEEERKTATERLQREVQSEARAVNWDHVRMSLLDYRTWMASSFLNHSLNVALSSISVFLPTIIRTLGYTNAEAQLMSVPPYACAGVIMLIAAKMSDRLRLRGPFVAGSLALSGAGYIILLVSSATQVHARYAAIFLAVTGTYCGIPIAMAWTVGNGASETRRAVNMAMLNTIGQAMAVLGSYIYPTRDAPQYTRGFAICCGFAWWGFMLSCVLSALWWLENRKRDREEGGRPNGDIAPDTALHADKAFGFRYDI</sequence>
<gene>
    <name evidence="9" type="ORF">RDB_LOCUS66690</name>
</gene>
<evidence type="ECO:0000313" key="10">
    <source>
        <dbReference type="Proteomes" id="UP000663827"/>
    </source>
</evidence>
<evidence type="ECO:0000256" key="2">
    <source>
        <dbReference type="ARBA" id="ARBA00022448"/>
    </source>
</evidence>
<keyword evidence="4 7" id="KW-1133">Transmembrane helix</keyword>
<dbReference type="PANTHER" id="PTHR43791:SF36">
    <property type="entry name" value="TRANSPORTER, PUTATIVE (AFU_ORTHOLOGUE AFUA_6G08340)-RELATED"/>
    <property type="match status" value="1"/>
</dbReference>
<dbReference type="InterPro" id="IPR020846">
    <property type="entry name" value="MFS_dom"/>
</dbReference>
<feature type="transmembrane region" description="Helical" evidence="7">
    <location>
        <begin position="253"/>
        <end position="273"/>
    </location>
</feature>
<feature type="transmembrane region" description="Helical" evidence="7">
    <location>
        <begin position="414"/>
        <end position="434"/>
    </location>
</feature>
<evidence type="ECO:0000256" key="1">
    <source>
        <dbReference type="ARBA" id="ARBA00004141"/>
    </source>
</evidence>
<feature type="transmembrane region" description="Helical" evidence="7">
    <location>
        <begin position="387"/>
        <end position="408"/>
    </location>
</feature>
<dbReference type="EMBL" id="CAJNJQ010001335">
    <property type="protein sequence ID" value="CAE7133611.1"/>
    <property type="molecule type" value="Genomic_DNA"/>
</dbReference>
<feature type="transmembrane region" description="Helical" evidence="7">
    <location>
        <begin position="131"/>
        <end position="153"/>
    </location>
</feature>
<evidence type="ECO:0000256" key="7">
    <source>
        <dbReference type="SAM" id="Phobius"/>
    </source>
</evidence>
<keyword evidence="5 7" id="KW-0472">Membrane</keyword>
<proteinExistence type="predicted"/>
<keyword evidence="2" id="KW-0813">Transport</keyword>
<dbReference type="SUPFAM" id="SSF103473">
    <property type="entry name" value="MFS general substrate transporter"/>
    <property type="match status" value="1"/>
</dbReference>
<feature type="transmembrane region" description="Helical" evidence="7">
    <location>
        <begin position="358"/>
        <end position="375"/>
    </location>
</feature>
<feature type="transmembrane region" description="Helical" evidence="7">
    <location>
        <begin position="478"/>
        <end position="502"/>
    </location>
</feature>
<dbReference type="Gene3D" id="1.20.1250.20">
    <property type="entry name" value="MFS general substrate transporter like domains"/>
    <property type="match status" value="2"/>
</dbReference>
<keyword evidence="3 7" id="KW-0812">Transmembrane</keyword>
<reference evidence="9" key="1">
    <citation type="submission" date="2021-01" db="EMBL/GenBank/DDBJ databases">
        <authorList>
            <person name="Kaushik A."/>
        </authorList>
    </citation>
    <scope>NUCLEOTIDE SEQUENCE</scope>
    <source>
        <strain evidence="9">AG5</strain>
    </source>
</reference>